<dbReference type="InterPro" id="IPR003439">
    <property type="entry name" value="ABC_transporter-like_ATP-bd"/>
</dbReference>
<dbReference type="RefSeq" id="WP_072585156.1">
    <property type="nucleotide sequence ID" value="NZ_CP013243.1"/>
</dbReference>
<dbReference type="PANTHER" id="PTHR42711">
    <property type="entry name" value="ABC TRANSPORTER ATP-BINDING PROTEIN"/>
    <property type="match status" value="1"/>
</dbReference>
<dbReference type="GO" id="GO:0016887">
    <property type="term" value="F:ATP hydrolysis activity"/>
    <property type="evidence" value="ECO:0007669"/>
    <property type="project" value="InterPro"/>
</dbReference>
<dbReference type="PANTHER" id="PTHR42711:SF5">
    <property type="entry name" value="ABC TRANSPORTER ATP-BINDING PROTEIN NATA"/>
    <property type="match status" value="1"/>
</dbReference>
<evidence type="ECO:0000256" key="4">
    <source>
        <dbReference type="ARBA" id="ARBA00022840"/>
    </source>
</evidence>
<dbReference type="AlphaFoldDB" id="A0A1L3NBT6"/>
<keyword evidence="2" id="KW-0813">Transport</keyword>
<proteinExistence type="inferred from homology"/>
<evidence type="ECO:0000256" key="1">
    <source>
        <dbReference type="ARBA" id="ARBA00005417"/>
    </source>
</evidence>
<evidence type="ECO:0000256" key="3">
    <source>
        <dbReference type="ARBA" id="ARBA00022741"/>
    </source>
</evidence>
<dbReference type="SMART" id="SM00382">
    <property type="entry name" value="AAA"/>
    <property type="match status" value="1"/>
</dbReference>
<reference evidence="6 7" key="1">
    <citation type="submission" date="2015-11" db="EMBL/GenBank/DDBJ databases">
        <authorList>
            <person name="Hill K.K."/>
            <person name="Shirey T.B."/>
            <person name="Raphael B."/>
            <person name="Daligault H.E."/>
            <person name="Davenport K.W."/>
            <person name="Bruce D.C."/>
            <person name="Foley B.T."/>
            <person name="Johnson S.L."/>
        </authorList>
    </citation>
    <scope>NUCLEOTIDE SEQUENCE [LARGE SCALE GENOMIC DNA]</scope>
    <source>
        <strain evidence="6 7">CDC_1632</strain>
    </source>
</reference>
<dbReference type="CDD" id="cd03230">
    <property type="entry name" value="ABC_DR_subfamily_A"/>
    <property type="match status" value="1"/>
</dbReference>
<dbReference type="Proteomes" id="UP000182204">
    <property type="component" value="Chromosome"/>
</dbReference>
<accession>A0A1L3NBT6</accession>
<dbReference type="SUPFAM" id="SSF52540">
    <property type="entry name" value="P-loop containing nucleoside triphosphate hydrolases"/>
    <property type="match status" value="1"/>
</dbReference>
<gene>
    <name evidence="6" type="ORF">NPD5_1352</name>
</gene>
<dbReference type="InterPro" id="IPR017871">
    <property type="entry name" value="ABC_transporter-like_CS"/>
</dbReference>
<name>A0A1L3NBT6_CLOSG</name>
<dbReference type="GO" id="GO:0005524">
    <property type="term" value="F:ATP binding"/>
    <property type="evidence" value="ECO:0007669"/>
    <property type="project" value="UniProtKB-KW"/>
</dbReference>
<dbReference type="Pfam" id="PF00005">
    <property type="entry name" value="ABC_tran"/>
    <property type="match status" value="1"/>
</dbReference>
<evidence type="ECO:0000259" key="5">
    <source>
        <dbReference type="PROSITE" id="PS50893"/>
    </source>
</evidence>
<feature type="domain" description="ABC transporter" evidence="5">
    <location>
        <begin position="4"/>
        <end position="229"/>
    </location>
</feature>
<keyword evidence="4" id="KW-0067">ATP-binding</keyword>
<evidence type="ECO:0000256" key="2">
    <source>
        <dbReference type="ARBA" id="ARBA00022448"/>
    </source>
</evidence>
<keyword evidence="3" id="KW-0547">Nucleotide-binding</keyword>
<dbReference type="PROSITE" id="PS50893">
    <property type="entry name" value="ABC_TRANSPORTER_2"/>
    <property type="match status" value="1"/>
</dbReference>
<dbReference type="EMBL" id="CP013243">
    <property type="protein sequence ID" value="APH13573.1"/>
    <property type="molecule type" value="Genomic_DNA"/>
</dbReference>
<sequence length="243" mass="27625">MEVIKVHNLYKSYGNVQVVKDISLTVNKGEVFGLLGANGAGKSTTIECILGTKNFDSGKVSILGMNPQKERKQLFQKVGVQFQESNYQDKITVKELCEITEVLYKNPLDYNKLLEEFHLQDKVRNLVSELSGGEKQRLFIILALIPSPEVVFLDELTTGLDVKARRDVWKCLLNLKKQGLTIFLTSHFMDEVEVLCDKICILKNGIIDFYGTVEEAVAVSPYEKFEDAYLWFVDEEELDDESI</sequence>
<dbReference type="STRING" id="413999.CBO0709"/>
<comment type="similarity">
    <text evidence="1">Belongs to the ABC transporter superfamily.</text>
</comment>
<evidence type="ECO:0000313" key="7">
    <source>
        <dbReference type="Proteomes" id="UP000182204"/>
    </source>
</evidence>
<dbReference type="Gene3D" id="3.40.50.300">
    <property type="entry name" value="P-loop containing nucleotide triphosphate hydrolases"/>
    <property type="match status" value="1"/>
</dbReference>
<dbReference type="InterPro" id="IPR003593">
    <property type="entry name" value="AAA+_ATPase"/>
</dbReference>
<organism evidence="6 7">
    <name type="scientific">Clostridium sporogenes</name>
    <dbReference type="NCBI Taxonomy" id="1509"/>
    <lineage>
        <taxon>Bacteria</taxon>
        <taxon>Bacillati</taxon>
        <taxon>Bacillota</taxon>
        <taxon>Clostridia</taxon>
        <taxon>Eubacteriales</taxon>
        <taxon>Clostridiaceae</taxon>
        <taxon>Clostridium</taxon>
    </lineage>
</organism>
<protein>
    <submittedName>
        <fullName evidence="6">ABC transporter family protein</fullName>
    </submittedName>
</protein>
<evidence type="ECO:0000313" key="6">
    <source>
        <dbReference type="EMBL" id="APH13573.1"/>
    </source>
</evidence>
<dbReference type="PROSITE" id="PS00211">
    <property type="entry name" value="ABC_TRANSPORTER_1"/>
    <property type="match status" value="1"/>
</dbReference>
<dbReference type="InterPro" id="IPR027417">
    <property type="entry name" value="P-loop_NTPase"/>
</dbReference>
<dbReference type="InterPro" id="IPR050763">
    <property type="entry name" value="ABC_transporter_ATP-binding"/>
</dbReference>
<dbReference type="eggNOG" id="COG1131">
    <property type="taxonomic scope" value="Bacteria"/>
</dbReference>